<evidence type="ECO:0000256" key="7">
    <source>
        <dbReference type="RuleBase" id="RU363034"/>
    </source>
</evidence>
<feature type="chain" id="PRO_5032683577" description="Peptidase S1 domain-containing protein" evidence="8">
    <location>
        <begin position="27"/>
        <end position="317"/>
    </location>
</feature>
<reference evidence="10 11" key="1">
    <citation type="submission" date="2020-08" db="EMBL/GenBank/DDBJ databases">
        <title>Aphidius gifuensis genome sequencing and assembly.</title>
        <authorList>
            <person name="Du Z."/>
        </authorList>
    </citation>
    <scope>NUCLEOTIDE SEQUENCE [LARGE SCALE GENOMIC DNA]</scope>
    <source>
        <strain evidence="10">YNYX2018</strain>
        <tissue evidence="10">Adults</tissue>
    </source>
</reference>
<keyword evidence="3 7" id="KW-0645">Protease</keyword>
<evidence type="ECO:0000256" key="8">
    <source>
        <dbReference type="SAM" id="SignalP"/>
    </source>
</evidence>
<dbReference type="CDD" id="cd00190">
    <property type="entry name" value="Tryp_SPc"/>
    <property type="match status" value="1"/>
</dbReference>
<dbReference type="Proteomes" id="UP000639338">
    <property type="component" value="Unassembled WGS sequence"/>
</dbReference>
<dbReference type="Pfam" id="PF00089">
    <property type="entry name" value="Trypsin"/>
    <property type="match status" value="1"/>
</dbReference>
<feature type="domain" description="Peptidase S1" evidence="9">
    <location>
        <begin position="70"/>
        <end position="314"/>
    </location>
</feature>
<proteinExistence type="predicted"/>
<dbReference type="PANTHER" id="PTHR24252:SF7">
    <property type="entry name" value="HYALIN"/>
    <property type="match status" value="1"/>
</dbReference>
<dbReference type="GO" id="GO:0005576">
    <property type="term" value="C:extracellular region"/>
    <property type="evidence" value="ECO:0007669"/>
    <property type="project" value="UniProtKB-SubCell"/>
</dbReference>
<keyword evidence="5 7" id="KW-0720">Serine protease</keyword>
<dbReference type="InterPro" id="IPR043504">
    <property type="entry name" value="Peptidase_S1_PA_chymotrypsin"/>
</dbReference>
<comment type="caution">
    <text evidence="10">The sequence shown here is derived from an EMBL/GenBank/DDBJ whole genome shotgun (WGS) entry which is preliminary data.</text>
</comment>
<evidence type="ECO:0000256" key="6">
    <source>
        <dbReference type="ARBA" id="ARBA00023157"/>
    </source>
</evidence>
<dbReference type="InterPro" id="IPR009003">
    <property type="entry name" value="Peptidase_S1_PA"/>
</dbReference>
<evidence type="ECO:0000256" key="1">
    <source>
        <dbReference type="ARBA" id="ARBA00004613"/>
    </source>
</evidence>
<dbReference type="PROSITE" id="PS00135">
    <property type="entry name" value="TRYPSIN_SER"/>
    <property type="match status" value="1"/>
</dbReference>
<dbReference type="PROSITE" id="PS50240">
    <property type="entry name" value="TRYPSIN_DOM"/>
    <property type="match status" value="1"/>
</dbReference>
<dbReference type="InterPro" id="IPR001254">
    <property type="entry name" value="Trypsin_dom"/>
</dbReference>
<keyword evidence="11" id="KW-1185">Reference proteome</keyword>
<keyword evidence="6" id="KW-1015">Disulfide bond</keyword>
<keyword evidence="4 7" id="KW-0378">Hydrolase</keyword>
<dbReference type="PRINTS" id="PR00722">
    <property type="entry name" value="CHYMOTRYPSIN"/>
</dbReference>
<accession>A0A834Y4V0</accession>
<sequence length="317" mass="35056">MMKLKKQFFYIFITLLHIVKQYFVSSERIAEKKCKEYAEHVYVNETVPVLRIGAGTNNVSKCAIVEVPLIVGGVKAKPMEFPHMAVIGYGKEIFWQCGGTLISEQFVLTAAHCLDSMDKGPAIKVRFGLINLKQPGPTMQERNIIERIKHPDYKLPSKYNDIALIKFDKPLELNAEVRPACLEVNHSPPGKQAIASGFGKTSYDSSVGSDELMKVTLNHVETELCKKIFSVESGGVHLPRGIIPSMICAGVIEGGKDTCQGDSGGPLQRVLTNPYCTYSVIGVTSFGKFCAFKNSPAIYTRVSSYLDWIEKIVWPSG</sequence>
<name>A0A834Y4V0_APHGI</name>
<evidence type="ECO:0000256" key="2">
    <source>
        <dbReference type="ARBA" id="ARBA00022525"/>
    </source>
</evidence>
<dbReference type="InterPro" id="IPR001314">
    <property type="entry name" value="Peptidase_S1A"/>
</dbReference>
<dbReference type="AlphaFoldDB" id="A0A834Y4V0"/>
<evidence type="ECO:0000313" key="11">
    <source>
        <dbReference type="Proteomes" id="UP000639338"/>
    </source>
</evidence>
<keyword evidence="2" id="KW-0964">Secreted</keyword>
<keyword evidence="8" id="KW-0732">Signal</keyword>
<organism evidence="10 11">
    <name type="scientific">Aphidius gifuensis</name>
    <name type="common">Parasitoid wasp</name>
    <dbReference type="NCBI Taxonomy" id="684658"/>
    <lineage>
        <taxon>Eukaryota</taxon>
        <taxon>Metazoa</taxon>
        <taxon>Ecdysozoa</taxon>
        <taxon>Arthropoda</taxon>
        <taxon>Hexapoda</taxon>
        <taxon>Insecta</taxon>
        <taxon>Pterygota</taxon>
        <taxon>Neoptera</taxon>
        <taxon>Endopterygota</taxon>
        <taxon>Hymenoptera</taxon>
        <taxon>Apocrita</taxon>
        <taxon>Ichneumonoidea</taxon>
        <taxon>Braconidae</taxon>
        <taxon>Aphidiinae</taxon>
        <taxon>Aphidius</taxon>
    </lineage>
</organism>
<dbReference type="FunFam" id="2.40.10.10:FF:000015">
    <property type="entry name" value="Atrial natriuretic peptide-converting enzyme"/>
    <property type="match status" value="1"/>
</dbReference>
<evidence type="ECO:0000313" key="10">
    <source>
        <dbReference type="EMBL" id="KAF7997872.1"/>
    </source>
</evidence>
<dbReference type="SMART" id="SM00020">
    <property type="entry name" value="Tryp_SPc"/>
    <property type="match status" value="1"/>
</dbReference>
<dbReference type="GO" id="GO:0004252">
    <property type="term" value="F:serine-type endopeptidase activity"/>
    <property type="evidence" value="ECO:0007669"/>
    <property type="project" value="InterPro"/>
</dbReference>
<protein>
    <recommendedName>
        <fullName evidence="9">Peptidase S1 domain-containing protein</fullName>
    </recommendedName>
</protein>
<dbReference type="InterPro" id="IPR018114">
    <property type="entry name" value="TRYPSIN_HIS"/>
</dbReference>
<dbReference type="PROSITE" id="PS00134">
    <property type="entry name" value="TRYPSIN_HIS"/>
    <property type="match status" value="1"/>
</dbReference>
<dbReference type="SUPFAM" id="SSF50494">
    <property type="entry name" value="Trypsin-like serine proteases"/>
    <property type="match status" value="1"/>
</dbReference>
<dbReference type="Gene3D" id="2.40.10.10">
    <property type="entry name" value="Trypsin-like serine proteases"/>
    <property type="match status" value="1"/>
</dbReference>
<evidence type="ECO:0000256" key="5">
    <source>
        <dbReference type="ARBA" id="ARBA00022825"/>
    </source>
</evidence>
<evidence type="ECO:0000259" key="9">
    <source>
        <dbReference type="PROSITE" id="PS50240"/>
    </source>
</evidence>
<comment type="subcellular location">
    <subcellularLocation>
        <location evidence="1">Secreted</location>
    </subcellularLocation>
</comment>
<dbReference type="PANTHER" id="PTHR24252">
    <property type="entry name" value="ACROSIN-RELATED"/>
    <property type="match status" value="1"/>
</dbReference>
<dbReference type="GO" id="GO:0006508">
    <property type="term" value="P:proteolysis"/>
    <property type="evidence" value="ECO:0007669"/>
    <property type="project" value="UniProtKB-KW"/>
</dbReference>
<dbReference type="OrthoDB" id="6339452at2759"/>
<dbReference type="EMBL" id="JACMRX010000001">
    <property type="protein sequence ID" value="KAF7997872.1"/>
    <property type="molecule type" value="Genomic_DNA"/>
</dbReference>
<evidence type="ECO:0000256" key="4">
    <source>
        <dbReference type="ARBA" id="ARBA00022801"/>
    </source>
</evidence>
<dbReference type="InterPro" id="IPR033116">
    <property type="entry name" value="TRYPSIN_SER"/>
</dbReference>
<evidence type="ECO:0000256" key="3">
    <source>
        <dbReference type="ARBA" id="ARBA00022670"/>
    </source>
</evidence>
<feature type="signal peptide" evidence="8">
    <location>
        <begin position="1"/>
        <end position="26"/>
    </location>
</feature>
<gene>
    <name evidence="10" type="ORF">HCN44_009270</name>
</gene>